<evidence type="ECO:0000313" key="3">
    <source>
        <dbReference type="EMBL" id="DBA22280.1"/>
    </source>
</evidence>
<dbReference type="PANTHER" id="PTHR16165:SF3">
    <property type="entry name" value="NXPE FAMILY MEMBER 1"/>
    <property type="match status" value="1"/>
</dbReference>
<dbReference type="InterPro" id="IPR014756">
    <property type="entry name" value="Ig_E-set"/>
</dbReference>
<proteinExistence type="inferred from homology"/>
<dbReference type="Proteomes" id="UP001181693">
    <property type="component" value="Unassembled WGS sequence"/>
</dbReference>
<accession>A0AAV3ABC0</accession>
<comment type="caution">
    <text evidence="3">The sequence shown here is derived from an EMBL/GenBank/DDBJ whole genome shotgun (WGS) entry which is preliminary data.</text>
</comment>
<dbReference type="Pfam" id="PF24536">
    <property type="entry name" value="NXPE4_C"/>
    <property type="match status" value="1"/>
</dbReference>
<dbReference type="SUPFAM" id="SSF81296">
    <property type="entry name" value="E set domains"/>
    <property type="match status" value="1"/>
</dbReference>
<evidence type="ECO:0000313" key="4">
    <source>
        <dbReference type="Proteomes" id="UP001181693"/>
    </source>
</evidence>
<dbReference type="InterPro" id="IPR013783">
    <property type="entry name" value="Ig-like_fold"/>
</dbReference>
<dbReference type="EMBL" id="DYDO01000006">
    <property type="protein sequence ID" value="DBA22280.1"/>
    <property type="molecule type" value="Genomic_DNA"/>
</dbReference>
<evidence type="ECO:0000259" key="2">
    <source>
        <dbReference type="Pfam" id="PF24536"/>
    </source>
</evidence>
<keyword evidence="4" id="KW-1185">Reference proteome</keyword>
<name>A0AAV3ABC0_PYXAD</name>
<reference evidence="3" key="1">
    <citation type="thesis" date="2020" institute="ProQuest LLC" country="789 East Eisenhower Parkway, Ann Arbor, MI, USA">
        <title>Comparative Genomics and Chromosome Evolution.</title>
        <authorList>
            <person name="Mudd A.B."/>
        </authorList>
    </citation>
    <scope>NUCLEOTIDE SEQUENCE</scope>
    <source>
        <strain evidence="3">1538</strain>
        <tissue evidence="3">Blood</tissue>
    </source>
</reference>
<dbReference type="Pfam" id="PF06312">
    <property type="entry name" value="Neurexophilin"/>
    <property type="match status" value="1"/>
</dbReference>
<gene>
    <name evidence="3" type="ORF">GDO54_013319</name>
</gene>
<comment type="similarity">
    <text evidence="1">Belongs to the NXPE family.</text>
</comment>
<dbReference type="PANTHER" id="PTHR16165">
    <property type="entry name" value="NXPE FAMILY MEMBER"/>
    <property type="match status" value="1"/>
</dbReference>
<organism evidence="3 4">
    <name type="scientific">Pyxicephalus adspersus</name>
    <name type="common">African bullfrog</name>
    <dbReference type="NCBI Taxonomy" id="30357"/>
    <lineage>
        <taxon>Eukaryota</taxon>
        <taxon>Metazoa</taxon>
        <taxon>Chordata</taxon>
        <taxon>Craniata</taxon>
        <taxon>Vertebrata</taxon>
        <taxon>Euteleostomi</taxon>
        <taxon>Amphibia</taxon>
        <taxon>Batrachia</taxon>
        <taxon>Anura</taxon>
        <taxon>Neobatrachia</taxon>
        <taxon>Ranoidea</taxon>
        <taxon>Pyxicephalidae</taxon>
        <taxon>Pyxicephalinae</taxon>
        <taxon>Pyxicephalus</taxon>
    </lineage>
</organism>
<sequence>MSKLDYINRKIPNVGLSNLTKTSSGANSTATIINYKPKHCLGDTLIVKVQMFNYLGEKKTYGGDFLRARIFSPNLGASASGRLEDFNNGTYNVYFTLFWEGQVQISILLMHPSEAVSALWRARNQGYKNVKYIGKFLNKDHEVHTECGFQLDAYGEKCDYGDNEYGEFFFCMKLPGVPCEALISMKSENTPHAYLSDKEKMLYMSIDVKPKCQTGMSLPFPSGYFLHDLWYSLPCNVSSYEPLANITTCLNGRIIYLMGDSTLRQWIEYLPAHLKDLKFFDLHGSGWHKTYLAIDQTNNIYVQWKKHGHPFITLSFFNARDYADAAHQINQIGGNSDTIIVITLGQHFRAFPISVFIRRLLKVRKAIENMFLRSPDTKIIIKSENTREINLDVERFSDFHGYIQYLLVKDIFSGLNVGMIDVWDMTTAFGSFNVHPSETILKNQINIFLSYLC</sequence>
<dbReference type="Gene3D" id="2.60.40.10">
    <property type="entry name" value="Immunoglobulins"/>
    <property type="match status" value="1"/>
</dbReference>
<dbReference type="InterPro" id="IPR026845">
    <property type="entry name" value="NXPH/NXPE"/>
</dbReference>
<evidence type="ECO:0000256" key="1">
    <source>
        <dbReference type="ARBA" id="ARBA00005431"/>
    </source>
</evidence>
<dbReference type="InterPro" id="IPR057106">
    <property type="entry name" value="NXPE4_C"/>
</dbReference>
<protein>
    <recommendedName>
        <fullName evidence="2">NXPE C-terminal domain-containing protein</fullName>
    </recommendedName>
</protein>
<feature type="domain" description="NXPE C-terminal" evidence="2">
    <location>
        <begin position="230"/>
        <end position="453"/>
    </location>
</feature>
<dbReference type="AlphaFoldDB" id="A0AAV3ABC0"/>